<dbReference type="CDD" id="cd00170">
    <property type="entry name" value="SEC14"/>
    <property type="match status" value="1"/>
</dbReference>
<feature type="compositionally biased region" description="Basic and acidic residues" evidence="1">
    <location>
        <begin position="39"/>
        <end position="48"/>
    </location>
</feature>
<dbReference type="InterPro" id="IPR001251">
    <property type="entry name" value="CRAL-TRIO_dom"/>
</dbReference>
<dbReference type="SMART" id="SM01100">
    <property type="entry name" value="CRAL_TRIO_N"/>
    <property type="match status" value="1"/>
</dbReference>
<dbReference type="InterPro" id="IPR051026">
    <property type="entry name" value="PI/PC_transfer"/>
</dbReference>
<dbReference type="InterPro" id="IPR036865">
    <property type="entry name" value="CRAL-TRIO_dom_sf"/>
</dbReference>
<proteinExistence type="predicted"/>
<dbReference type="SUPFAM" id="SSF46938">
    <property type="entry name" value="CRAL/TRIO N-terminal domain"/>
    <property type="match status" value="1"/>
</dbReference>
<gene>
    <name evidence="3" type="ORF">TWF694_000414</name>
</gene>
<feature type="compositionally biased region" description="Polar residues" evidence="1">
    <location>
        <begin position="1"/>
        <end position="15"/>
    </location>
</feature>
<sequence length="475" mass="52700">MANMTASVPDSSATTAPHPPLTKTVSASSNASHKRAKSFRQETAKEFQAREKHPLAGHFAHLTTDQEHAFLEFRRDLTEKGLYTPAAEKSAPSHDDTTLLRFLRARKFDVPSAVVQFSDTETWRQDTKIETLYDTIDIEEYEQARSVYPQWTGRRDRRGIPVYLFKVGHLNDKTMHAYAKHTSGKHSTAQVTGNSKTPDRMLRLFALYESMTHFILPMCSTLPRENPETPVDSTNNIVDINGVGLKTFWNLKNHMQDASTLATAHYPETLDRIFIIGAPSFFPTVWGWIKRWFDPVTVSKIFILSPQEVYPTLEKYIEKKNIPKQYGGELDFEFGSFPNLDDETKELLADFSTTTSTGWVKGPIRWVNGDGPDARVVAVGSVDGAPRKTVLAVPRSLPVANVINGPNGIPPANFADTPGTMGADMSAIKRGKGVTNSEVKMNGEKTNGEKTNGEKTNGALPDTTVNGQMEALVIS</sequence>
<dbReference type="InterPro" id="IPR036273">
    <property type="entry name" value="CRAL/TRIO_N_dom_sf"/>
</dbReference>
<name>A0AAV9XNJ0_9PEZI</name>
<dbReference type="Pfam" id="PF03765">
    <property type="entry name" value="CRAL_TRIO_N"/>
    <property type="match status" value="1"/>
</dbReference>
<evidence type="ECO:0000313" key="4">
    <source>
        <dbReference type="Proteomes" id="UP001365542"/>
    </source>
</evidence>
<dbReference type="PROSITE" id="PS50191">
    <property type="entry name" value="CRAL_TRIO"/>
    <property type="match status" value="1"/>
</dbReference>
<dbReference type="Gene3D" id="1.10.8.20">
    <property type="entry name" value="N-terminal domain of phosphatidylinositol transfer protein sec14p"/>
    <property type="match status" value="1"/>
</dbReference>
<organism evidence="3 4">
    <name type="scientific">Orbilia ellipsospora</name>
    <dbReference type="NCBI Taxonomy" id="2528407"/>
    <lineage>
        <taxon>Eukaryota</taxon>
        <taxon>Fungi</taxon>
        <taxon>Dikarya</taxon>
        <taxon>Ascomycota</taxon>
        <taxon>Pezizomycotina</taxon>
        <taxon>Orbiliomycetes</taxon>
        <taxon>Orbiliales</taxon>
        <taxon>Orbiliaceae</taxon>
        <taxon>Orbilia</taxon>
    </lineage>
</organism>
<dbReference type="EMBL" id="JAVHJO010000001">
    <property type="protein sequence ID" value="KAK6543677.1"/>
    <property type="molecule type" value="Genomic_DNA"/>
</dbReference>
<evidence type="ECO:0000259" key="2">
    <source>
        <dbReference type="PROSITE" id="PS50191"/>
    </source>
</evidence>
<dbReference type="PANTHER" id="PTHR45657:SF3">
    <property type="entry name" value="TRANSPORTER, PUTATIVE (AFU_ORTHOLOGUE AFUA_5G09260)-RELATED"/>
    <property type="match status" value="1"/>
</dbReference>
<reference evidence="3 4" key="1">
    <citation type="submission" date="2019-10" db="EMBL/GenBank/DDBJ databases">
        <authorList>
            <person name="Palmer J.M."/>
        </authorList>
    </citation>
    <scope>NUCLEOTIDE SEQUENCE [LARGE SCALE GENOMIC DNA]</scope>
    <source>
        <strain evidence="3 4">TWF694</strain>
    </source>
</reference>
<dbReference type="Gene3D" id="3.40.525.10">
    <property type="entry name" value="CRAL-TRIO lipid binding domain"/>
    <property type="match status" value="1"/>
</dbReference>
<feature type="compositionally biased region" description="Basic and acidic residues" evidence="1">
    <location>
        <begin position="441"/>
        <end position="453"/>
    </location>
</feature>
<keyword evidence="4" id="KW-1185">Reference proteome</keyword>
<dbReference type="InterPro" id="IPR011074">
    <property type="entry name" value="CRAL/TRIO_N_dom"/>
</dbReference>
<feature type="domain" description="CRAL-TRIO" evidence="2">
    <location>
        <begin position="140"/>
        <end position="334"/>
    </location>
</feature>
<accession>A0AAV9XNJ0</accession>
<dbReference type="Proteomes" id="UP001365542">
    <property type="component" value="Unassembled WGS sequence"/>
</dbReference>
<dbReference type="SMART" id="SM00516">
    <property type="entry name" value="SEC14"/>
    <property type="match status" value="1"/>
</dbReference>
<feature type="region of interest" description="Disordered" evidence="1">
    <location>
        <begin position="438"/>
        <end position="460"/>
    </location>
</feature>
<protein>
    <recommendedName>
        <fullName evidence="2">CRAL-TRIO domain-containing protein</fullName>
    </recommendedName>
</protein>
<comment type="caution">
    <text evidence="3">The sequence shown here is derived from an EMBL/GenBank/DDBJ whole genome shotgun (WGS) entry which is preliminary data.</text>
</comment>
<dbReference type="AlphaFoldDB" id="A0AAV9XNJ0"/>
<dbReference type="PANTHER" id="PTHR45657">
    <property type="entry name" value="CRAL-TRIO DOMAIN-CONTAINING PROTEIN YKL091C-RELATED"/>
    <property type="match status" value="1"/>
</dbReference>
<feature type="region of interest" description="Disordered" evidence="1">
    <location>
        <begin position="1"/>
        <end position="48"/>
    </location>
</feature>
<evidence type="ECO:0000256" key="1">
    <source>
        <dbReference type="SAM" id="MobiDB-lite"/>
    </source>
</evidence>
<dbReference type="SUPFAM" id="SSF52087">
    <property type="entry name" value="CRAL/TRIO domain"/>
    <property type="match status" value="1"/>
</dbReference>
<evidence type="ECO:0000313" key="3">
    <source>
        <dbReference type="EMBL" id="KAK6543677.1"/>
    </source>
</evidence>
<dbReference type="Pfam" id="PF00650">
    <property type="entry name" value="CRAL_TRIO"/>
    <property type="match status" value="1"/>
</dbReference>